<proteinExistence type="predicted"/>
<evidence type="ECO:0000256" key="1">
    <source>
        <dbReference type="SAM" id="MobiDB-lite"/>
    </source>
</evidence>
<dbReference type="Proteomes" id="UP000094043">
    <property type="component" value="Chromosome 7"/>
</dbReference>
<feature type="region of interest" description="Disordered" evidence="1">
    <location>
        <begin position="76"/>
        <end position="100"/>
    </location>
</feature>
<dbReference type="AlphaFoldDB" id="A0AAJ8JXM8"/>
<gene>
    <name evidence="2" type="ORF">L203_105692</name>
</gene>
<name>A0AAJ8JXM8_9TREE</name>
<sequence>MRGIAKYIHQPATAISRTAPKRTINTIGRVRGAVNQAVHETFPSLSTPAHQLHHTGKIKNGAKNFGSWSHNVETSVSKRSLGRVGQGLQGAKRPQWGHGRSIPTSVGLGTARGFASGPSGAVTANTPIVLRAFSSMLSEKDAKNKALPRASRYSPYVRKSCRRQRRNNVYKSIDSSFLVDLQHYFPLGHSKVEQDALPLLPEALVTPEKTTVLAIPLSPSLEALLCPTNELSYHEASLGVSILARLTKGVLPIHSVFSLHASTRVIPLLTKLESLGVLDYHPHSPTVEGQLVQDASGRPDVLRLVFKQRSCGDVRALLGESLRRHEQGQWWALWEEKSITELSQGEQREIMGNWDERNSGNGELEESSIDLVYPTLEVSTIIDQPFSPSTFSHPSLPPVSLPSSPIESSVMSPSLTTSLFSSISSEDWSIPPSEADSDVDSVFSSDAHDAWNDDAGNTINNESESRDETNVWWAGAGEGFGFVSQPW</sequence>
<accession>A0AAJ8JXM8</accession>
<evidence type="ECO:0000313" key="2">
    <source>
        <dbReference type="EMBL" id="WVN90456.1"/>
    </source>
</evidence>
<dbReference type="RefSeq" id="XP_066071156.1">
    <property type="nucleotide sequence ID" value="XM_066215059.1"/>
</dbReference>
<evidence type="ECO:0000313" key="3">
    <source>
        <dbReference type="Proteomes" id="UP000094043"/>
    </source>
</evidence>
<reference evidence="2" key="1">
    <citation type="submission" date="2016-06" db="EMBL/GenBank/DDBJ databases">
        <authorList>
            <person name="Cuomo C."/>
            <person name="Litvintseva A."/>
            <person name="Heitman J."/>
            <person name="Chen Y."/>
            <person name="Sun S."/>
            <person name="Springer D."/>
            <person name="Dromer F."/>
            <person name="Young S."/>
            <person name="Zeng Q."/>
            <person name="Chapman S."/>
            <person name="Gujja S."/>
            <person name="Saif S."/>
            <person name="Birren B."/>
        </authorList>
    </citation>
    <scope>NUCLEOTIDE SEQUENCE</scope>
    <source>
        <strain evidence="2">CBS 7841</strain>
    </source>
</reference>
<feature type="region of interest" description="Disordered" evidence="1">
    <location>
        <begin position="448"/>
        <end position="467"/>
    </location>
</feature>
<dbReference type="GeneID" id="91089901"/>
<organism evidence="2 3">
    <name type="scientific">Cryptococcus depauperatus CBS 7841</name>
    <dbReference type="NCBI Taxonomy" id="1295531"/>
    <lineage>
        <taxon>Eukaryota</taxon>
        <taxon>Fungi</taxon>
        <taxon>Dikarya</taxon>
        <taxon>Basidiomycota</taxon>
        <taxon>Agaricomycotina</taxon>
        <taxon>Tremellomycetes</taxon>
        <taxon>Tremellales</taxon>
        <taxon>Cryptococcaceae</taxon>
        <taxon>Cryptococcus</taxon>
    </lineage>
</organism>
<keyword evidence="3" id="KW-1185">Reference proteome</keyword>
<reference evidence="2" key="2">
    <citation type="journal article" date="2022" name="Elife">
        <title>Obligate sexual reproduction of a homothallic fungus closely related to the Cryptococcus pathogenic species complex.</title>
        <authorList>
            <person name="Passer A.R."/>
            <person name="Clancey S.A."/>
            <person name="Shea T."/>
            <person name="David-Palma M."/>
            <person name="Averette A.F."/>
            <person name="Boekhout T."/>
            <person name="Porcel B.M."/>
            <person name="Nowrousian M."/>
            <person name="Cuomo C.A."/>
            <person name="Sun S."/>
            <person name="Heitman J."/>
            <person name="Coelho M.A."/>
        </authorList>
    </citation>
    <scope>NUCLEOTIDE SEQUENCE</scope>
    <source>
        <strain evidence="2">CBS 7841</strain>
    </source>
</reference>
<protein>
    <submittedName>
        <fullName evidence="2">Uncharacterized protein</fullName>
    </submittedName>
</protein>
<reference evidence="2" key="3">
    <citation type="submission" date="2024-01" db="EMBL/GenBank/DDBJ databases">
        <authorList>
            <person name="Coelho M.A."/>
            <person name="David-Palma M."/>
            <person name="Shea T."/>
            <person name="Sun S."/>
            <person name="Cuomo C.A."/>
            <person name="Heitman J."/>
        </authorList>
    </citation>
    <scope>NUCLEOTIDE SEQUENCE</scope>
    <source>
        <strain evidence="2">CBS 7841</strain>
    </source>
</reference>
<dbReference type="KEGG" id="cdep:91089901"/>
<dbReference type="EMBL" id="CP143790">
    <property type="protein sequence ID" value="WVN90456.1"/>
    <property type="molecule type" value="Genomic_DNA"/>
</dbReference>